<dbReference type="SUPFAM" id="SSF53067">
    <property type="entry name" value="Actin-like ATPase domain"/>
    <property type="match status" value="2"/>
</dbReference>
<dbReference type="GO" id="GO:0005524">
    <property type="term" value="F:ATP binding"/>
    <property type="evidence" value="ECO:0007669"/>
    <property type="project" value="UniProtKB-KW"/>
</dbReference>
<keyword evidence="2" id="KW-0808">Transferase</keyword>
<evidence type="ECO:0000256" key="4">
    <source>
        <dbReference type="ARBA" id="ARBA00022777"/>
    </source>
</evidence>
<dbReference type="PIRSF" id="PIRSF000538">
    <property type="entry name" value="GlpK"/>
    <property type="match status" value="1"/>
</dbReference>
<evidence type="ECO:0000313" key="9">
    <source>
        <dbReference type="EMBL" id="CAB4845345.1"/>
    </source>
</evidence>
<dbReference type="AlphaFoldDB" id="A0A6J7BJH1"/>
<dbReference type="Gene3D" id="3.30.420.40">
    <property type="match status" value="2"/>
</dbReference>
<evidence type="ECO:0000256" key="3">
    <source>
        <dbReference type="ARBA" id="ARBA00022741"/>
    </source>
</evidence>
<dbReference type="GO" id="GO:0019563">
    <property type="term" value="P:glycerol catabolic process"/>
    <property type="evidence" value="ECO:0007669"/>
    <property type="project" value="TreeGrafter"/>
</dbReference>
<sequence length="478" mass="51418">MILSVDAGTTGITALVIDRDRHVLGRGYQDFPQHFPEPGWVEHDPNEIWSALLVAATRALEGIDKSKIEGIGITNQRETLVLWDRETLGTPRRAIVWQDRRTTAICERLKDVDVRNTGLRMDPYFTGTKALWIAENEPRTWRYVDDGRIALGTIDSYLIARMSRGLDHVTDATNASRTLMYDLTTGDWDDRLLKLFEVPRDALPTITASWGDLAHTDPTAFLGLDVPITGIAGDQQSALISIAGFDPGSAACAYGTGSFLLVNSGNEIPSTVSGTLATVAWQAPDSTRAFASEGGVFVTGAAVQWFRDGLGAIKSSAEIEELARSVESSEGVVMVPALAGLGAPLWNPHARGALLGLSLASTKAHMARALLEGIAHSIADVAESMQIPISKFGAHGGASQNDLLCQMQSTLLNRPLFRRHDLEATALGAAELAARGLGWPDRDGSATEVALVGPVDISSRESWRQALATVEEFAEGVR</sequence>
<dbReference type="EMBL" id="CAFBRC010000007">
    <property type="protein sequence ID" value="CAB5071705.1"/>
    <property type="molecule type" value="Genomic_DNA"/>
</dbReference>
<evidence type="ECO:0000259" key="7">
    <source>
        <dbReference type="Pfam" id="PF00370"/>
    </source>
</evidence>
<proteinExistence type="inferred from homology"/>
<gene>
    <name evidence="9" type="ORF">UFOPK3266_01559</name>
    <name evidence="10" type="ORF">UFOPK4367_00174</name>
</gene>
<dbReference type="InterPro" id="IPR000577">
    <property type="entry name" value="Carb_kinase_FGGY"/>
</dbReference>
<dbReference type="PANTHER" id="PTHR10196">
    <property type="entry name" value="SUGAR KINASE"/>
    <property type="match status" value="1"/>
</dbReference>
<organism evidence="9">
    <name type="scientific">freshwater metagenome</name>
    <dbReference type="NCBI Taxonomy" id="449393"/>
    <lineage>
        <taxon>unclassified sequences</taxon>
        <taxon>metagenomes</taxon>
        <taxon>ecological metagenomes</taxon>
    </lineage>
</organism>
<dbReference type="InterPro" id="IPR018485">
    <property type="entry name" value="FGGY_C"/>
</dbReference>
<accession>A0A6J7BJH1</accession>
<dbReference type="Pfam" id="PF02782">
    <property type="entry name" value="FGGY_C"/>
    <property type="match status" value="1"/>
</dbReference>
<evidence type="ECO:0000256" key="5">
    <source>
        <dbReference type="ARBA" id="ARBA00022840"/>
    </source>
</evidence>
<protein>
    <recommendedName>
        <fullName evidence="6">ATP:glycerol 3-phosphotransferase</fullName>
    </recommendedName>
</protein>
<dbReference type="GO" id="GO:0004370">
    <property type="term" value="F:glycerol kinase activity"/>
    <property type="evidence" value="ECO:0007669"/>
    <property type="project" value="TreeGrafter"/>
</dbReference>
<keyword evidence="3" id="KW-0547">Nucleotide-binding</keyword>
<evidence type="ECO:0000259" key="8">
    <source>
        <dbReference type="Pfam" id="PF02782"/>
    </source>
</evidence>
<dbReference type="GO" id="GO:0005829">
    <property type="term" value="C:cytosol"/>
    <property type="evidence" value="ECO:0007669"/>
    <property type="project" value="TreeGrafter"/>
</dbReference>
<dbReference type="InterPro" id="IPR018483">
    <property type="entry name" value="Carb_kinase_FGGY_CS"/>
</dbReference>
<dbReference type="InterPro" id="IPR043129">
    <property type="entry name" value="ATPase_NBD"/>
</dbReference>
<feature type="domain" description="Carbohydrate kinase FGGY N-terminal" evidence="7">
    <location>
        <begin position="1"/>
        <end position="240"/>
    </location>
</feature>
<feature type="domain" description="Carbohydrate kinase FGGY C-terminal" evidence="8">
    <location>
        <begin position="250"/>
        <end position="435"/>
    </location>
</feature>
<dbReference type="EMBL" id="CAFBAA010000057">
    <property type="protein sequence ID" value="CAB4845345.1"/>
    <property type="molecule type" value="Genomic_DNA"/>
</dbReference>
<comment type="similarity">
    <text evidence="1">Belongs to the FGGY kinase family.</text>
</comment>
<evidence type="ECO:0000313" key="10">
    <source>
        <dbReference type="EMBL" id="CAB5071705.1"/>
    </source>
</evidence>
<keyword evidence="5" id="KW-0067">ATP-binding</keyword>
<evidence type="ECO:0000256" key="1">
    <source>
        <dbReference type="ARBA" id="ARBA00009156"/>
    </source>
</evidence>
<reference evidence="9" key="1">
    <citation type="submission" date="2020-05" db="EMBL/GenBank/DDBJ databases">
        <authorList>
            <person name="Chiriac C."/>
            <person name="Salcher M."/>
            <person name="Ghai R."/>
            <person name="Kavagutti S V."/>
        </authorList>
    </citation>
    <scope>NUCLEOTIDE SEQUENCE</scope>
</reference>
<dbReference type="PANTHER" id="PTHR10196:SF69">
    <property type="entry name" value="GLYCEROL KINASE"/>
    <property type="match status" value="1"/>
</dbReference>
<keyword evidence="4" id="KW-0418">Kinase</keyword>
<dbReference type="PROSITE" id="PS00445">
    <property type="entry name" value="FGGY_KINASES_2"/>
    <property type="match status" value="1"/>
</dbReference>
<name>A0A6J7BJH1_9ZZZZ</name>
<evidence type="ECO:0000256" key="2">
    <source>
        <dbReference type="ARBA" id="ARBA00022679"/>
    </source>
</evidence>
<dbReference type="InterPro" id="IPR018484">
    <property type="entry name" value="FGGY_N"/>
</dbReference>
<dbReference type="Pfam" id="PF00370">
    <property type="entry name" value="FGGY_N"/>
    <property type="match status" value="1"/>
</dbReference>
<evidence type="ECO:0000256" key="6">
    <source>
        <dbReference type="ARBA" id="ARBA00043149"/>
    </source>
</evidence>